<organism evidence="8 9">
    <name type="scientific">Lachancea fermentati</name>
    <name type="common">Zygosaccharomyces fermentati</name>
    <dbReference type="NCBI Taxonomy" id="4955"/>
    <lineage>
        <taxon>Eukaryota</taxon>
        <taxon>Fungi</taxon>
        <taxon>Dikarya</taxon>
        <taxon>Ascomycota</taxon>
        <taxon>Saccharomycotina</taxon>
        <taxon>Saccharomycetes</taxon>
        <taxon>Saccharomycetales</taxon>
        <taxon>Saccharomycetaceae</taxon>
        <taxon>Lachancea</taxon>
    </lineage>
</organism>
<evidence type="ECO:0000256" key="4">
    <source>
        <dbReference type="ARBA" id="ARBA00023163"/>
    </source>
</evidence>
<proteinExistence type="predicted"/>
<feature type="compositionally biased region" description="Basic and acidic residues" evidence="6">
    <location>
        <begin position="216"/>
        <end position="228"/>
    </location>
</feature>
<dbReference type="GO" id="GO:0000981">
    <property type="term" value="F:DNA-binding transcription factor activity, RNA polymerase II-specific"/>
    <property type="evidence" value="ECO:0007669"/>
    <property type="project" value="TreeGrafter"/>
</dbReference>
<evidence type="ECO:0000256" key="5">
    <source>
        <dbReference type="ARBA" id="ARBA00023242"/>
    </source>
</evidence>
<dbReference type="FunFam" id="4.10.280.10:FF:000105">
    <property type="entry name" value="Rtg3p"/>
    <property type="match status" value="1"/>
</dbReference>
<sequence>MEYKQDDQEFINELLSHNGGFDGLNEVGQSPAGNQNAAPHSMLSYSTGESVDKSQPYSNLTPARQQELLQHFNTGHSSVSPGTKEDGYFIDEYLAQNQQPGREILSEHLLFQEPLNDDVMSNYTDELTSSLGSSVHTSDFLSPSSSFSYHPQQLNSVDSSSYTQYLSSSVRSPSTSLRGGNYLSSSLRGQHNMRYSSTSSTAAGTPQDSSSNAQLTHEEKLRRRREFHNAVERRRRELIKQKIKELSKLVPPSLLNYNDEGKEIKVNKGIILNRSVDYLEYLKQVLEAQDRKKQLLLKKVRELENYKRTLTMNNASVPQKHSRLNIENSNSPEQIIDTRIMPLMGENSATPSTFHDDLQQFLSGEAIEAEDNAKLIYGENGNGTSADYLLDFDK</sequence>
<feature type="domain" description="BHLH" evidence="7">
    <location>
        <begin position="223"/>
        <end position="282"/>
    </location>
</feature>
<keyword evidence="3" id="KW-0238">DNA-binding</keyword>
<name>A0A1G4M8E7_LACFM</name>
<dbReference type="Pfam" id="PF00010">
    <property type="entry name" value="HLH"/>
    <property type="match status" value="1"/>
</dbReference>
<dbReference type="Proteomes" id="UP000190831">
    <property type="component" value="Chromosome B"/>
</dbReference>
<dbReference type="CDD" id="cd11387">
    <property type="entry name" value="bHLHzip_USF_MITF"/>
    <property type="match status" value="1"/>
</dbReference>
<dbReference type="PROSITE" id="PS50888">
    <property type="entry name" value="BHLH"/>
    <property type="match status" value="1"/>
</dbReference>
<keyword evidence="2" id="KW-0805">Transcription regulation</keyword>
<gene>
    <name evidence="8" type="ORF">LAFE_0B09802G</name>
</gene>
<comment type="subcellular location">
    <subcellularLocation>
        <location evidence="1">Nucleus</location>
    </subcellularLocation>
</comment>
<keyword evidence="4" id="KW-0804">Transcription</keyword>
<dbReference type="GO" id="GO:0046983">
    <property type="term" value="F:protein dimerization activity"/>
    <property type="evidence" value="ECO:0007669"/>
    <property type="project" value="InterPro"/>
</dbReference>
<dbReference type="InterPro" id="IPR036638">
    <property type="entry name" value="HLH_DNA-bd_sf"/>
</dbReference>
<keyword evidence="9" id="KW-1185">Reference proteome</keyword>
<dbReference type="AlphaFoldDB" id="A0A1G4M8E7"/>
<evidence type="ECO:0000313" key="9">
    <source>
        <dbReference type="Proteomes" id="UP000190831"/>
    </source>
</evidence>
<dbReference type="SUPFAM" id="SSF47459">
    <property type="entry name" value="HLH, helix-loop-helix DNA-binding domain"/>
    <property type="match status" value="1"/>
</dbReference>
<evidence type="ECO:0000259" key="7">
    <source>
        <dbReference type="PROSITE" id="PS50888"/>
    </source>
</evidence>
<dbReference type="OrthoDB" id="690068at2759"/>
<evidence type="ECO:0000256" key="1">
    <source>
        <dbReference type="ARBA" id="ARBA00004123"/>
    </source>
</evidence>
<dbReference type="OMA" id="LMGENSA"/>
<dbReference type="GO" id="GO:0005634">
    <property type="term" value="C:nucleus"/>
    <property type="evidence" value="ECO:0007669"/>
    <property type="project" value="UniProtKB-SubCell"/>
</dbReference>
<evidence type="ECO:0000313" key="8">
    <source>
        <dbReference type="EMBL" id="SCW00116.1"/>
    </source>
</evidence>
<evidence type="ECO:0000256" key="6">
    <source>
        <dbReference type="SAM" id="MobiDB-lite"/>
    </source>
</evidence>
<evidence type="ECO:0000256" key="2">
    <source>
        <dbReference type="ARBA" id="ARBA00023015"/>
    </source>
</evidence>
<dbReference type="InterPro" id="IPR011598">
    <property type="entry name" value="bHLH_dom"/>
</dbReference>
<reference evidence="9" key="1">
    <citation type="submission" date="2016-03" db="EMBL/GenBank/DDBJ databases">
        <authorList>
            <person name="Devillers H."/>
        </authorList>
    </citation>
    <scope>NUCLEOTIDE SEQUENCE [LARGE SCALE GENOMIC DNA]</scope>
</reference>
<feature type="region of interest" description="Disordered" evidence="6">
    <location>
        <begin position="25"/>
        <end position="56"/>
    </location>
</feature>
<dbReference type="PANTHER" id="PTHR45776:SF2">
    <property type="entry name" value="MIP04163P"/>
    <property type="match status" value="1"/>
</dbReference>
<accession>A0A1G4M8E7</accession>
<feature type="region of interest" description="Disordered" evidence="6">
    <location>
        <begin position="169"/>
        <end position="228"/>
    </location>
</feature>
<dbReference type="GO" id="GO:0000978">
    <property type="term" value="F:RNA polymerase II cis-regulatory region sequence-specific DNA binding"/>
    <property type="evidence" value="ECO:0007669"/>
    <property type="project" value="TreeGrafter"/>
</dbReference>
<dbReference type="STRING" id="4955.A0A1G4M8E7"/>
<dbReference type="EMBL" id="LT598489">
    <property type="protein sequence ID" value="SCW00116.1"/>
    <property type="molecule type" value="Genomic_DNA"/>
</dbReference>
<keyword evidence="5" id="KW-0539">Nucleus</keyword>
<dbReference type="Gene3D" id="4.10.280.10">
    <property type="entry name" value="Helix-loop-helix DNA-binding domain"/>
    <property type="match status" value="1"/>
</dbReference>
<dbReference type="PANTHER" id="PTHR45776">
    <property type="entry name" value="MIP04163P"/>
    <property type="match status" value="1"/>
</dbReference>
<feature type="compositionally biased region" description="Polar residues" evidence="6">
    <location>
        <begin position="27"/>
        <end position="56"/>
    </location>
</feature>
<evidence type="ECO:0000256" key="3">
    <source>
        <dbReference type="ARBA" id="ARBA00023125"/>
    </source>
</evidence>
<feature type="compositionally biased region" description="Polar residues" evidence="6">
    <location>
        <begin position="182"/>
        <end position="215"/>
    </location>
</feature>
<protein>
    <submittedName>
        <fullName evidence="8">LAFE_0B09802g1_1</fullName>
    </submittedName>
</protein>
<dbReference type="SMART" id="SM00353">
    <property type="entry name" value="HLH"/>
    <property type="match status" value="1"/>
</dbReference>